<name>A0A0E9TB41_ANGAN</name>
<dbReference type="EMBL" id="GBXM01058649">
    <property type="protein sequence ID" value="JAH49928.1"/>
    <property type="molecule type" value="Transcribed_RNA"/>
</dbReference>
<reference evidence="1" key="1">
    <citation type="submission" date="2014-11" db="EMBL/GenBank/DDBJ databases">
        <authorList>
            <person name="Amaro Gonzalez C."/>
        </authorList>
    </citation>
    <scope>NUCLEOTIDE SEQUENCE</scope>
</reference>
<reference evidence="1" key="2">
    <citation type="journal article" date="2015" name="Fish Shellfish Immunol.">
        <title>Early steps in the European eel (Anguilla anguilla)-Vibrio vulnificus interaction in the gills: Role of the RtxA13 toxin.</title>
        <authorList>
            <person name="Callol A."/>
            <person name="Pajuelo D."/>
            <person name="Ebbesson L."/>
            <person name="Teles M."/>
            <person name="MacKenzie S."/>
            <person name="Amaro C."/>
        </authorList>
    </citation>
    <scope>NUCLEOTIDE SEQUENCE</scope>
</reference>
<sequence length="28" mass="3315">MKVNTSMIFFHFEASFQFTQFPAADPFQ</sequence>
<organism evidence="1">
    <name type="scientific">Anguilla anguilla</name>
    <name type="common">European freshwater eel</name>
    <name type="synonym">Muraena anguilla</name>
    <dbReference type="NCBI Taxonomy" id="7936"/>
    <lineage>
        <taxon>Eukaryota</taxon>
        <taxon>Metazoa</taxon>
        <taxon>Chordata</taxon>
        <taxon>Craniata</taxon>
        <taxon>Vertebrata</taxon>
        <taxon>Euteleostomi</taxon>
        <taxon>Actinopterygii</taxon>
        <taxon>Neopterygii</taxon>
        <taxon>Teleostei</taxon>
        <taxon>Anguilliformes</taxon>
        <taxon>Anguillidae</taxon>
        <taxon>Anguilla</taxon>
    </lineage>
</organism>
<proteinExistence type="predicted"/>
<accession>A0A0E9TB41</accession>
<protein>
    <submittedName>
        <fullName evidence="1">Uncharacterized protein</fullName>
    </submittedName>
</protein>
<evidence type="ECO:0000313" key="1">
    <source>
        <dbReference type="EMBL" id="JAH49928.1"/>
    </source>
</evidence>
<dbReference type="AlphaFoldDB" id="A0A0E9TB41"/>